<comment type="caution">
    <text evidence="1">The sequence shown here is derived from an EMBL/GenBank/DDBJ whole genome shotgun (WGS) entry which is preliminary data.</text>
</comment>
<dbReference type="Proteomes" id="UP001501729">
    <property type="component" value="Unassembled WGS sequence"/>
</dbReference>
<evidence type="ECO:0008006" key="3">
    <source>
        <dbReference type="Google" id="ProtNLM"/>
    </source>
</evidence>
<dbReference type="GeneID" id="68611583"/>
<dbReference type="AlphaFoldDB" id="A0AAV3UDT0"/>
<accession>A0AAV3UDT0</accession>
<reference evidence="1 2" key="1">
    <citation type="journal article" date="2019" name="Int. J. Syst. Evol. Microbiol.">
        <title>The Global Catalogue of Microorganisms (GCM) 10K type strain sequencing project: providing services to taxonomists for standard genome sequencing and annotation.</title>
        <authorList>
            <consortium name="The Broad Institute Genomics Platform"/>
            <consortium name="The Broad Institute Genome Sequencing Center for Infectious Disease"/>
            <person name="Wu L."/>
            <person name="Ma J."/>
        </authorList>
    </citation>
    <scope>NUCLEOTIDE SEQUENCE [LARGE SCALE GENOMIC DNA]</scope>
    <source>
        <strain evidence="1 2">JCM 17504</strain>
    </source>
</reference>
<evidence type="ECO:0000313" key="2">
    <source>
        <dbReference type="Proteomes" id="UP001501729"/>
    </source>
</evidence>
<gene>
    <name evidence="1" type="ORF">GCM10025751_10230</name>
</gene>
<dbReference type="InterPro" id="IPR055551">
    <property type="entry name" value="DUF7127"/>
</dbReference>
<evidence type="ECO:0000313" key="1">
    <source>
        <dbReference type="EMBL" id="GAA5044272.1"/>
    </source>
</evidence>
<sequence length="80" mass="8556">MTLERISQQSGSISRRYSYDDGDVVVADFGTADVAVDVLEDVAIVIVEDGDDALQTEIELPTDGAEVLINNGVLTITEGR</sequence>
<dbReference type="RefSeq" id="WP_227775808.1">
    <property type="nucleotide sequence ID" value="NZ_BAABKX010000001.1"/>
</dbReference>
<dbReference type="EMBL" id="BAABKX010000001">
    <property type="protein sequence ID" value="GAA5044272.1"/>
    <property type="molecule type" value="Genomic_DNA"/>
</dbReference>
<protein>
    <recommendedName>
        <fullName evidence="3">Hsp20/alpha crystallin family protein</fullName>
    </recommendedName>
</protein>
<keyword evidence="2" id="KW-1185">Reference proteome</keyword>
<name>A0AAV3UDT0_9EURY</name>
<proteinExistence type="predicted"/>
<dbReference type="Pfam" id="PF23444">
    <property type="entry name" value="DUF7127"/>
    <property type="match status" value="1"/>
</dbReference>
<organism evidence="1 2">
    <name type="scientific">Haladaptatus pallidirubidus</name>
    <dbReference type="NCBI Taxonomy" id="1008152"/>
    <lineage>
        <taxon>Archaea</taxon>
        <taxon>Methanobacteriati</taxon>
        <taxon>Methanobacteriota</taxon>
        <taxon>Stenosarchaea group</taxon>
        <taxon>Halobacteria</taxon>
        <taxon>Halobacteriales</taxon>
        <taxon>Haladaptataceae</taxon>
        <taxon>Haladaptatus</taxon>
    </lineage>
</organism>